<feature type="region of interest" description="Disordered" evidence="2">
    <location>
        <begin position="131"/>
        <end position="204"/>
    </location>
</feature>
<evidence type="ECO:0000259" key="3">
    <source>
        <dbReference type="PROSITE" id="PS50158"/>
    </source>
</evidence>
<evidence type="ECO:0000313" key="4">
    <source>
        <dbReference type="Proteomes" id="UP000694867"/>
    </source>
</evidence>
<sequence>MEDERPRQPKGILREDPRNPRMSAPMDMWLKLAETATAFGAAMHDIVMYSYEMQKQESQKRANRRQQGESSRSVEFRNEVRLYEYYDSDDTEEVPFESTCDLNVNESRPRLGGRGRHRQKKWWHVEIPDEDDWEQREQPESQECREEGPADGVAQVLEVPELPVINDDDEDTERDPERPVQEPNQRDTERRERTENEQQEARDERTRVEQQRCVDCWGFTHRRGDPVCPARTNECYYCHEFGHFARCCAAKIDTVKCYSCGKWGHFQRDCVQHHVMLRSLK</sequence>
<feature type="region of interest" description="Disordered" evidence="2">
    <location>
        <begin position="54"/>
        <end position="74"/>
    </location>
</feature>
<feature type="domain" description="CCHC-type" evidence="3">
    <location>
        <begin position="256"/>
        <end position="270"/>
    </location>
</feature>
<feature type="compositionally biased region" description="Basic and acidic residues" evidence="2">
    <location>
        <begin position="1"/>
        <end position="19"/>
    </location>
</feature>
<evidence type="ECO:0000256" key="2">
    <source>
        <dbReference type="SAM" id="MobiDB-lite"/>
    </source>
</evidence>
<organism evidence="4 5">
    <name type="scientific">Galendromus occidentalis</name>
    <name type="common">western predatory mite</name>
    <dbReference type="NCBI Taxonomy" id="34638"/>
    <lineage>
        <taxon>Eukaryota</taxon>
        <taxon>Metazoa</taxon>
        <taxon>Ecdysozoa</taxon>
        <taxon>Arthropoda</taxon>
        <taxon>Chelicerata</taxon>
        <taxon>Arachnida</taxon>
        <taxon>Acari</taxon>
        <taxon>Parasitiformes</taxon>
        <taxon>Mesostigmata</taxon>
        <taxon>Gamasina</taxon>
        <taxon>Phytoseioidea</taxon>
        <taxon>Phytoseiidae</taxon>
        <taxon>Typhlodrominae</taxon>
        <taxon>Galendromus</taxon>
    </lineage>
</organism>
<dbReference type="SUPFAM" id="SSF57756">
    <property type="entry name" value="Retrovirus zinc finger-like domains"/>
    <property type="match status" value="1"/>
</dbReference>
<dbReference type="GO" id="GO:0008270">
    <property type="term" value="F:zinc ion binding"/>
    <property type="evidence" value="ECO:0007669"/>
    <property type="project" value="UniProtKB-KW"/>
</dbReference>
<keyword evidence="1" id="KW-0862">Zinc</keyword>
<proteinExistence type="predicted"/>
<gene>
    <name evidence="5" type="primary">LOC108863693</name>
</gene>
<keyword evidence="1" id="KW-0479">Metal-binding</keyword>
<keyword evidence="1" id="KW-0863">Zinc-finger</keyword>
<reference evidence="5" key="1">
    <citation type="submission" date="2025-08" db="UniProtKB">
        <authorList>
            <consortium name="RefSeq"/>
        </authorList>
    </citation>
    <scope>IDENTIFICATION</scope>
</reference>
<accession>A0AAJ7L2D9</accession>
<dbReference type="InterPro" id="IPR036875">
    <property type="entry name" value="Znf_CCHC_sf"/>
</dbReference>
<feature type="compositionally biased region" description="Basic and acidic residues" evidence="2">
    <location>
        <begin position="175"/>
        <end position="204"/>
    </location>
</feature>
<dbReference type="InterPro" id="IPR001878">
    <property type="entry name" value="Znf_CCHC"/>
</dbReference>
<feature type="compositionally biased region" description="Basic and acidic residues" evidence="2">
    <location>
        <begin position="135"/>
        <end position="148"/>
    </location>
</feature>
<dbReference type="SMART" id="SM00343">
    <property type="entry name" value="ZnF_C2HC"/>
    <property type="match status" value="2"/>
</dbReference>
<dbReference type="Gene3D" id="4.10.60.10">
    <property type="entry name" value="Zinc finger, CCHC-type"/>
    <property type="match status" value="1"/>
</dbReference>
<dbReference type="PROSITE" id="PS50158">
    <property type="entry name" value="ZF_CCHC"/>
    <property type="match status" value="1"/>
</dbReference>
<dbReference type="AlphaFoldDB" id="A0AAJ7L2D9"/>
<dbReference type="GO" id="GO:0003676">
    <property type="term" value="F:nucleic acid binding"/>
    <property type="evidence" value="ECO:0007669"/>
    <property type="project" value="InterPro"/>
</dbReference>
<dbReference type="KEGG" id="goe:108863693"/>
<dbReference type="Pfam" id="PF00098">
    <property type="entry name" value="zf-CCHC"/>
    <property type="match status" value="1"/>
</dbReference>
<keyword evidence="4" id="KW-1185">Reference proteome</keyword>
<protein>
    <submittedName>
        <fullName evidence="5">Uncharacterized protein LOC108863693</fullName>
    </submittedName>
</protein>
<dbReference type="GeneID" id="108863693"/>
<evidence type="ECO:0000256" key="1">
    <source>
        <dbReference type="PROSITE-ProRule" id="PRU00047"/>
    </source>
</evidence>
<evidence type="ECO:0000313" key="5">
    <source>
        <dbReference type="RefSeq" id="XP_018493685.1"/>
    </source>
</evidence>
<dbReference type="Proteomes" id="UP000694867">
    <property type="component" value="Unplaced"/>
</dbReference>
<name>A0AAJ7L2D9_9ACAR</name>
<dbReference type="RefSeq" id="XP_018493685.1">
    <property type="nucleotide sequence ID" value="XM_018638169.1"/>
</dbReference>
<feature type="region of interest" description="Disordered" evidence="2">
    <location>
        <begin position="1"/>
        <end position="23"/>
    </location>
</feature>